<evidence type="ECO:0000256" key="3">
    <source>
        <dbReference type="ARBA" id="ARBA00022475"/>
    </source>
</evidence>
<feature type="transmembrane region" description="Helical" evidence="14">
    <location>
        <begin position="856"/>
        <end position="875"/>
    </location>
</feature>
<sequence>MKGGTAGKVHPDSGQDRDLGESSTVESAAPAYKRTVLHPLPPLANARLQPGVPTLSPHAPRTNISGQHSNPPEQLPVVAGTEVGRGDHGAAGHTKHFDQQEDGGEVGLQAPEEEDRDKVRSLRNDEEESRMVKEEEGKSEKDGVAPEEKAVHPYAYQVDQTRYDELRKKLSKWERNTQLKYKAEKQDKARMESDEDYFKAIAGWMREVGGVAQTEHPIWVKIQEYALDENVKQLSDSDVINHTATGQLLADLHDHYTLGNGKDVKGRKDKQADTLHRFYNCCGDIGLHMVFLNAYIFSSEKDGQRCPHQQLISVGKYLIENDMVWIDQPYESDLQVWKSLIRSIQDHNNKVSKRPSAKDLMTVKLPQHMNDFIGEYNVRRTKISAKGHGFSGLYTGETVLHMAIVFGDEKTVQWLLEKGASLKEDAKATGAFFMPRVIRRGHLDEEKTPWREWKTVNNVQSDDDVVGNFNPLSAHSDRDLYFGQYPLSFAVSQGRDSVCQIIHDHSSNKDGVFSQNRDSSEIPEQLNKEPTEWDSLVNMVDDLGNTPLHIAVMHGKQSTCDWLLENGAKSSLRIMNKQGLTPFTLSVWLGDVEMYTHFANGPLCTLLWKYGQSELKLTDLEQIDTFRTRSVLRHTSDNEDELKKAHIHAHPSWRSAMEIIIEKELKEFTNERIFDYLVMSKWDSFGRVIYFFRVFALYIAILTFFFAASMIRINTLKELDRKPKTGWDAFSEDDSGIMWVMLSSIGVVLLGNIAWILLRVKRRDLDKDHDGSISTEEAMMFLFKNLGSLCGFVACILFILVTVCRSQGWDEEEHALIACTSIVMFCNVLPIVTAFKYVGVLVLTTYRMLISDVARFIVVYIVMLLGFSTAMYVLFDTSDEAQVLDSTGLKLTDFGSVMRKMLYISLGEVGSLDREMDTPLQLVIYFVWVVLTNVLLLNLLISMMGQTFSDIQGDTHNAWVFPVANFILRCESHIQSRRWRTFTRSGKRGSNVKDESTSDRQRSAPDGDQEDENEQLDEVRKPYNPHYLLPWPWGMSERTFRLCQKIKREHRFTELRAGIIEEDKKNSINGRLDLIQNALANLAENQNSKVGPEAVDQDKQKDDVQGRSNPDQRHVPQENSVASSRSGTPELRKQLTRQLTSKKIAEPMNNNQIRSSSRLGT</sequence>
<keyword evidence="9" id="KW-0406">Ion transport</keyword>
<keyword evidence="5 14" id="KW-0812">Transmembrane</keyword>
<dbReference type="EMBL" id="HBFK01029803">
    <property type="protein sequence ID" value="CAD8751653.1"/>
    <property type="molecule type" value="Transcribed_RNA"/>
</dbReference>
<feature type="compositionally biased region" description="Polar residues" evidence="13">
    <location>
        <begin position="62"/>
        <end position="72"/>
    </location>
</feature>
<dbReference type="PANTHER" id="PTHR10582">
    <property type="entry name" value="TRANSIENT RECEPTOR POTENTIAL ION CHANNEL PROTEIN"/>
    <property type="match status" value="1"/>
</dbReference>
<keyword evidence="11" id="KW-0407">Ion channel</keyword>
<feature type="region of interest" description="Disordered" evidence="13">
    <location>
        <begin position="1086"/>
        <end position="1161"/>
    </location>
</feature>
<dbReference type="InterPro" id="IPR036770">
    <property type="entry name" value="Ankyrin_rpt-contain_sf"/>
</dbReference>
<evidence type="ECO:0000256" key="12">
    <source>
        <dbReference type="PROSITE-ProRule" id="PRU00023"/>
    </source>
</evidence>
<dbReference type="Pfam" id="PF00520">
    <property type="entry name" value="Ion_trans"/>
    <property type="match status" value="1"/>
</dbReference>
<feature type="compositionally biased region" description="Polar residues" evidence="13">
    <location>
        <begin position="1117"/>
        <end position="1127"/>
    </location>
</feature>
<dbReference type="InterPro" id="IPR002110">
    <property type="entry name" value="Ankyrin_rpt"/>
</dbReference>
<dbReference type="Gene3D" id="1.25.40.20">
    <property type="entry name" value="Ankyrin repeat-containing domain"/>
    <property type="match status" value="1"/>
</dbReference>
<evidence type="ECO:0000313" key="16">
    <source>
        <dbReference type="EMBL" id="CAD8751653.1"/>
    </source>
</evidence>
<dbReference type="PANTHER" id="PTHR10582:SF2">
    <property type="entry name" value="INACTIVE"/>
    <property type="match status" value="1"/>
</dbReference>
<feature type="compositionally biased region" description="Basic and acidic residues" evidence="13">
    <location>
        <begin position="1096"/>
        <end position="1116"/>
    </location>
</feature>
<organism evidence="17">
    <name type="scientific">Hemiselmis andersenii</name>
    <name type="common">Cryptophyte alga</name>
    <dbReference type="NCBI Taxonomy" id="464988"/>
    <lineage>
        <taxon>Eukaryota</taxon>
        <taxon>Cryptophyceae</taxon>
        <taxon>Cryptomonadales</taxon>
        <taxon>Hemiselmidaceae</taxon>
        <taxon>Hemiselmis</taxon>
    </lineage>
</organism>
<gene>
    <name evidence="17" type="ORF">HAND00432_LOCUS11474</name>
    <name evidence="16" type="ORF">HAND1043_LOCUS18159</name>
</gene>
<keyword evidence="7" id="KW-0106">Calcium</keyword>
<feature type="repeat" description="ANK" evidence="12">
    <location>
        <begin position="543"/>
        <end position="575"/>
    </location>
</feature>
<evidence type="ECO:0000256" key="10">
    <source>
        <dbReference type="ARBA" id="ARBA00023136"/>
    </source>
</evidence>
<feature type="repeat" description="ANK" evidence="12">
    <location>
        <begin position="395"/>
        <end position="427"/>
    </location>
</feature>
<feature type="compositionally biased region" description="Basic and acidic residues" evidence="13">
    <location>
        <begin position="84"/>
        <end position="99"/>
    </location>
</feature>
<dbReference type="GO" id="GO:0005216">
    <property type="term" value="F:monoatomic ion channel activity"/>
    <property type="evidence" value="ECO:0007669"/>
    <property type="project" value="InterPro"/>
</dbReference>
<feature type="transmembrane region" description="Helical" evidence="14">
    <location>
        <begin position="688"/>
        <end position="711"/>
    </location>
</feature>
<keyword evidence="4" id="KW-0109">Calcium transport</keyword>
<reference evidence="17" key="1">
    <citation type="submission" date="2021-01" db="EMBL/GenBank/DDBJ databases">
        <authorList>
            <person name="Corre E."/>
            <person name="Pelletier E."/>
            <person name="Niang G."/>
            <person name="Scheremetjew M."/>
            <person name="Finn R."/>
            <person name="Kale V."/>
            <person name="Holt S."/>
            <person name="Cochrane G."/>
            <person name="Meng A."/>
            <person name="Brown T."/>
            <person name="Cohen L."/>
        </authorList>
    </citation>
    <scope>NUCLEOTIDE SEQUENCE</scope>
    <source>
        <strain evidence="16">CCMP441</strain>
        <strain evidence="17">CCMP644</strain>
    </source>
</reference>
<keyword evidence="2" id="KW-0813">Transport</keyword>
<evidence type="ECO:0000256" key="6">
    <source>
        <dbReference type="ARBA" id="ARBA00022737"/>
    </source>
</evidence>
<dbReference type="EMBL" id="HBFX01018938">
    <property type="protein sequence ID" value="CAD8956935.1"/>
    <property type="molecule type" value="Transcribed_RNA"/>
</dbReference>
<protein>
    <recommendedName>
        <fullName evidence="15">Ion transport domain-containing protein</fullName>
    </recommendedName>
</protein>
<dbReference type="PROSITE" id="PS50088">
    <property type="entry name" value="ANK_REPEAT"/>
    <property type="match status" value="2"/>
</dbReference>
<dbReference type="Pfam" id="PF00023">
    <property type="entry name" value="Ank"/>
    <property type="match status" value="2"/>
</dbReference>
<keyword evidence="10 14" id="KW-0472">Membrane</keyword>
<evidence type="ECO:0000256" key="14">
    <source>
        <dbReference type="SAM" id="Phobius"/>
    </source>
</evidence>
<feature type="compositionally biased region" description="Basic and acidic residues" evidence="13">
    <location>
        <begin position="9"/>
        <end position="20"/>
    </location>
</feature>
<comment type="subcellular location">
    <subcellularLocation>
        <location evidence="1">Cell membrane</location>
        <topology evidence="1">Multi-pass membrane protein</topology>
    </subcellularLocation>
</comment>
<dbReference type="GO" id="GO:0098703">
    <property type="term" value="P:calcium ion import across plasma membrane"/>
    <property type="evidence" value="ECO:0007669"/>
    <property type="project" value="TreeGrafter"/>
</dbReference>
<name>A0A6T8NHJ3_HEMAN</name>
<dbReference type="GO" id="GO:0005886">
    <property type="term" value="C:plasma membrane"/>
    <property type="evidence" value="ECO:0007669"/>
    <property type="project" value="UniProtKB-SubCell"/>
</dbReference>
<dbReference type="SMART" id="SM00248">
    <property type="entry name" value="ANK"/>
    <property type="match status" value="3"/>
</dbReference>
<feature type="compositionally biased region" description="Polar residues" evidence="13">
    <location>
        <begin position="1148"/>
        <end position="1161"/>
    </location>
</feature>
<keyword evidence="8 14" id="KW-1133">Transmembrane helix</keyword>
<evidence type="ECO:0000256" key="9">
    <source>
        <dbReference type="ARBA" id="ARBA00023065"/>
    </source>
</evidence>
<feature type="transmembrane region" description="Helical" evidence="14">
    <location>
        <begin position="922"/>
        <end position="941"/>
    </location>
</feature>
<feature type="compositionally biased region" description="Basic and acidic residues" evidence="13">
    <location>
        <begin position="991"/>
        <end position="1005"/>
    </location>
</feature>
<evidence type="ECO:0000256" key="7">
    <source>
        <dbReference type="ARBA" id="ARBA00022837"/>
    </source>
</evidence>
<accession>A0A6T8NHJ3</accession>
<dbReference type="InterPro" id="IPR005821">
    <property type="entry name" value="Ion_trans_dom"/>
</dbReference>
<evidence type="ECO:0000256" key="11">
    <source>
        <dbReference type="ARBA" id="ARBA00023303"/>
    </source>
</evidence>
<feature type="region of interest" description="Disordered" evidence="13">
    <location>
        <begin position="985"/>
        <end position="1021"/>
    </location>
</feature>
<keyword evidence="12" id="KW-0040">ANK repeat</keyword>
<feature type="transmembrane region" description="Helical" evidence="14">
    <location>
        <begin position="815"/>
        <end position="844"/>
    </location>
</feature>
<dbReference type="InterPro" id="IPR024862">
    <property type="entry name" value="TRPV"/>
</dbReference>
<feature type="transmembrane region" description="Helical" evidence="14">
    <location>
        <begin position="737"/>
        <end position="760"/>
    </location>
</feature>
<evidence type="ECO:0000259" key="15">
    <source>
        <dbReference type="Pfam" id="PF00520"/>
    </source>
</evidence>
<feature type="domain" description="Ion transport" evidence="15">
    <location>
        <begin position="783"/>
        <end position="954"/>
    </location>
</feature>
<evidence type="ECO:0000313" key="17">
    <source>
        <dbReference type="EMBL" id="CAD8956935.1"/>
    </source>
</evidence>
<dbReference type="SUPFAM" id="SSF48403">
    <property type="entry name" value="Ankyrin repeat"/>
    <property type="match status" value="1"/>
</dbReference>
<evidence type="ECO:0000256" key="1">
    <source>
        <dbReference type="ARBA" id="ARBA00004651"/>
    </source>
</evidence>
<proteinExistence type="predicted"/>
<dbReference type="AlphaFoldDB" id="A0A6T8NHJ3"/>
<feature type="compositionally biased region" description="Basic and acidic residues" evidence="13">
    <location>
        <begin position="116"/>
        <end position="144"/>
    </location>
</feature>
<evidence type="ECO:0000256" key="2">
    <source>
        <dbReference type="ARBA" id="ARBA00022448"/>
    </source>
</evidence>
<evidence type="ECO:0000256" key="13">
    <source>
        <dbReference type="SAM" id="MobiDB-lite"/>
    </source>
</evidence>
<evidence type="ECO:0000256" key="4">
    <source>
        <dbReference type="ARBA" id="ARBA00022568"/>
    </source>
</evidence>
<feature type="compositionally biased region" description="Acidic residues" evidence="13">
    <location>
        <begin position="1007"/>
        <end position="1016"/>
    </location>
</feature>
<evidence type="ECO:0000256" key="8">
    <source>
        <dbReference type="ARBA" id="ARBA00022989"/>
    </source>
</evidence>
<feature type="transmembrane region" description="Helical" evidence="14">
    <location>
        <begin position="781"/>
        <end position="803"/>
    </location>
</feature>
<feature type="region of interest" description="Disordered" evidence="13">
    <location>
        <begin position="1"/>
        <end position="144"/>
    </location>
</feature>
<keyword evidence="6" id="KW-0677">Repeat</keyword>
<keyword evidence="3" id="KW-1003">Cell membrane</keyword>
<evidence type="ECO:0000256" key="5">
    <source>
        <dbReference type="ARBA" id="ARBA00022692"/>
    </source>
</evidence>
<dbReference type="PROSITE" id="PS50297">
    <property type="entry name" value="ANK_REP_REGION"/>
    <property type="match status" value="2"/>
</dbReference>